<dbReference type="PRINTS" id="PR00421">
    <property type="entry name" value="THIOREDOXIN"/>
</dbReference>
<dbReference type="InterPro" id="IPR013766">
    <property type="entry name" value="Thioredoxin_domain"/>
</dbReference>
<comment type="caution">
    <text evidence="3">The sequence shown here is derived from an EMBL/GenBank/DDBJ whole genome shotgun (WGS) entry which is preliminary data.</text>
</comment>
<accession>A0A0F9PN49</accession>
<evidence type="ECO:0000256" key="1">
    <source>
        <dbReference type="ARBA" id="ARBA00023157"/>
    </source>
</evidence>
<reference evidence="3" key="1">
    <citation type="journal article" date="2015" name="Nature">
        <title>Complex archaea that bridge the gap between prokaryotes and eukaryotes.</title>
        <authorList>
            <person name="Spang A."/>
            <person name="Saw J.H."/>
            <person name="Jorgensen S.L."/>
            <person name="Zaremba-Niedzwiedzka K."/>
            <person name="Martijn J."/>
            <person name="Lind A.E."/>
            <person name="van Eijk R."/>
            <person name="Schleper C."/>
            <person name="Guy L."/>
            <person name="Ettema T.J."/>
        </authorList>
    </citation>
    <scope>NUCLEOTIDE SEQUENCE</scope>
</reference>
<proteinExistence type="predicted"/>
<sequence length="116" mass="13313">MKLQSIPKEIITINNEEEFNKLLKNFPEKIVIIDFWAVWCAPCKIYAPVFKKAHEKNSKDFIFAKVNVDENSIIAQYYGITSIPTTLFVKGSQVLHKFGGAVNYDTLMQIIEKVKS</sequence>
<dbReference type="InterPro" id="IPR036249">
    <property type="entry name" value="Thioredoxin-like_sf"/>
</dbReference>
<name>A0A0F9PN49_9ZZZZ</name>
<dbReference type="CDD" id="cd02947">
    <property type="entry name" value="TRX_family"/>
    <property type="match status" value="1"/>
</dbReference>
<dbReference type="Gene3D" id="3.40.30.10">
    <property type="entry name" value="Glutaredoxin"/>
    <property type="match status" value="1"/>
</dbReference>
<keyword evidence="1" id="KW-1015">Disulfide bond</keyword>
<evidence type="ECO:0000259" key="2">
    <source>
        <dbReference type="PROSITE" id="PS51352"/>
    </source>
</evidence>
<dbReference type="PANTHER" id="PTHR46115">
    <property type="entry name" value="THIOREDOXIN-LIKE PROTEIN 1"/>
    <property type="match status" value="1"/>
</dbReference>
<dbReference type="PIRSF" id="PIRSF000077">
    <property type="entry name" value="Thioredoxin"/>
    <property type="match status" value="1"/>
</dbReference>
<dbReference type="PROSITE" id="PS51352">
    <property type="entry name" value="THIOREDOXIN_2"/>
    <property type="match status" value="1"/>
</dbReference>
<dbReference type="SUPFAM" id="SSF52833">
    <property type="entry name" value="Thioredoxin-like"/>
    <property type="match status" value="1"/>
</dbReference>
<dbReference type="InterPro" id="IPR017937">
    <property type="entry name" value="Thioredoxin_CS"/>
</dbReference>
<dbReference type="GO" id="GO:0015035">
    <property type="term" value="F:protein-disulfide reductase activity"/>
    <property type="evidence" value="ECO:0007669"/>
    <property type="project" value="InterPro"/>
</dbReference>
<feature type="domain" description="Thioredoxin" evidence="2">
    <location>
        <begin position="1"/>
        <end position="116"/>
    </location>
</feature>
<dbReference type="InterPro" id="IPR005746">
    <property type="entry name" value="Thioredoxin"/>
</dbReference>
<dbReference type="AlphaFoldDB" id="A0A0F9PN49"/>
<protein>
    <recommendedName>
        <fullName evidence="2">Thioredoxin domain-containing protein</fullName>
    </recommendedName>
</protein>
<dbReference type="Pfam" id="PF00085">
    <property type="entry name" value="Thioredoxin"/>
    <property type="match status" value="1"/>
</dbReference>
<dbReference type="EMBL" id="LAZR01002195">
    <property type="protein sequence ID" value="KKN33205.1"/>
    <property type="molecule type" value="Genomic_DNA"/>
</dbReference>
<organism evidence="3">
    <name type="scientific">marine sediment metagenome</name>
    <dbReference type="NCBI Taxonomy" id="412755"/>
    <lineage>
        <taxon>unclassified sequences</taxon>
        <taxon>metagenomes</taxon>
        <taxon>ecological metagenomes</taxon>
    </lineage>
</organism>
<evidence type="ECO:0000313" key="3">
    <source>
        <dbReference type="EMBL" id="KKN33205.1"/>
    </source>
</evidence>
<dbReference type="PROSITE" id="PS00194">
    <property type="entry name" value="THIOREDOXIN_1"/>
    <property type="match status" value="1"/>
</dbReference>
<gene>
    <name evidence="3" type="ORF">LCGC14_0806000</name>
</gene>